<dbReference type="InterPro" id="IPR010985">
    <property type="entry name" value="Ribbon_hlx_hlx"/>
</dbReference>
<evidence type="ECO:0000313" key="2">
    <source>
        <dbReference type="EMBL" id="NIJ06588.1"/>
    </source>
</evidence>
<name>A0ABX0TNA3_9SPHN</name>
<dbReference type="Pfam" id="PF22513">
    <property type="entry name" value="FitA-like_RHH"/>
    <property type="match status" value="1"/>
</dbReference>
<feature type="domain" description="Antitoxin FitA-like ribbon-helix-helix" evidence="1">
    <location>
        <begin position="3"/>
        <end position="36"/>
    </location>
</feature>
<organism evidence="2 3">
    <name type="scientific">Sphingomonas vulcanisoli</name>
    <dbReference type="NCBI Taxonomy" id="1658060"/>
    <lineage>
        <taxon>Bacteria</taxon>
        <taxon>Pseudomonadati</taxon>
        <taxon>Pseudomonadota</taxon>
        <taxon>Alphaproteobacteria</taxon>
        <taxon>Sphingomonadales</taxon>
        <taxon>Sphingomonadaceae</taxon>
        <taxon>Sphingomonas</taxon>
    </lineage>
</organism>
<dbReference type="InterPro" id="IPR053853">
    <property type="entry name" value="FitA-like_RHH"/>
</dbReference>
<evidence type="ECO:0000313" key="3">
    <source>
        <dbReference type="Proteomes" id="UP000727456"/>
    </source>
</evidence>
<protein>
    <submittedName>
        <fullName evidence="2">Plasmid stability protein</fullName>
    </submittedName>
</protein>
<sequence>MGQMLIRQLDDAAIERLKLRARRERTSAEALARGAIHREAAQLTLDEKLELVRQMQEKTRRATIPDAVQTSGVDLIREDRDR</sequence>
<dbReference type="SUPFAM" id="SSF47598">
    <property type="entry name" value="Ribbon-helix-helix"/>
    <property type="match status" value="1"/>
</dbReference>
<dbReference type="RefSeq" id="WP_167071128.1">
    <property type="nucleotide sequence ID" value="NZ_JAAOZC010000001.1"/>
</dbReference>
<dbReference type="Proteomes" id="UP000727456">
    <property type="component" value="Unassembled WGS sequence"/>
</dbReference>
<comment type="caution">
    <text evidence="2">The sequence shown here is derived from an EMBL/GenBank/DDBJ whole genome shotgun (WGS) entry which is preliminary data.</text>
</comment>
<gene>
    <name evidence="2" type="ORF">FHS31_000170</name>
</gene>
<accession>A0ABX0TNA3</accession>
<evidence type="ECO:0000259" key="1">
    <source>
        <dbReference type="Pfam" id="PF22513"/>
    </source>
</evidence>
<keyword evidence="3" id="KW-1185">Reference proteome</keyword>
<reference evidence="2 3" key="1">
    <citation type="submission" date="2020-03" db="EMBL/GenBank/DDBJ databases">
        <title>Genomic Encyclopedia of Type Strains, Phase III (KMG-III): the genomes of soil and plant-associated and newly described type strains.</title>
        <authorList>
            <person name="Whitman W."/>
        </authorList>
    </citation>
    <scope>NUCLEOTIDE SEQUENCE [LARGE SCALE GENOMIC DNA]</scope>
    <source>
        <strain evidence="2 3">CECT 8804</strain>
    </source>
</reference>
<dbReference type="EMBL" id="JAAOZC010000001">
    <property type="protein sequence ID" value="NIJ06588.1"/>
    <property type="molecule type" value="Genomic_DNA"/>
</dbReference>
<proteinExistence type="predicted"/>